<keyword evidence="5" id="KW-0611">Plant defense</keyword>
<feature type="domain" description="Disease resistance N-terminal" evidence="8">
    <location>
        <begin position="75"/>
        <end position="149"/>
    </location>
</feature>
<evidence type="ECO:0000256" key="2">
    <source>
        <dbReference type="ARBA" id="ARBA00022614"/>
    </source>
</evidence>
<evidence type="ECO:0000256" key="3">
    <source>
        <dbReference type="ARBA" id="ARBA00022737"/>
    </source>
</evidence>
<dbReference type="OrthoDB" id="774413at2759"/>
<keyword evidence="4" id="KW-0547">Nucleotide-binding</keyword>
<dbReference type="PANTHER" id="PTHR36766">
    <property type="entry name" value="PLANT BROAD-SPECTRUM MILDEW RESISTANCE PROTEIN RPW8"/>
    <property type="match status" value="1"/>
</dbReference>
<keyword evidence="2" id="KW-0433">Leucine-rich repeat</keyword>
<evidence type="ECO:0000259" key="8">
    <source>
        <dbReference type="Pfam" id="PF18052"/>
    </source>
</evidence>
<name>A0A8J5G9Q5_ZINOF</name>
<reference evidence="9 10" key="1">
    <citation type="submission" date="2020-08" db="EMBL/GenBank/DDBJ databases">
        <title>Plant Genome Project.</title>
        <authorList>
            <person name="Zhang R.-G."/>
        </authorList>
    </citation>
    <scope>NUCLEOTIDE SEQUENCE [LARGE SCALE GENOMIC DNA]</scope>
    <source>
        <tissue evidence="9">Rhizome</tissue>
    </source>
</reference>
<evidence type="ECO:0000256" key="1">
    <source>
        <dbReference type="ARBA" id="ARBA00008894"/>
    </source>
</evidence>
<evidence type="ECO:0000256" key="4">
    <source>
        <dbReference type="ARBA" id="ARBA00022741"/>
    </source>
</evidence>
<dbReference type="PANTHER" id="PTHR36766:SF51">
    <property type="entry name" value="DISEASE RESISTANCE RPP13-LIKE PROTEIN 1"/>
    <property type="match status" value="1"/>
</dbReference>
<comment type="similarity">
    <text evidence="1">Belongs to the disease resistance NB-LRR family.</text>
</comment>
<keyword evidence="6" id="KW-0067">ATP-binding</keyword>
<dbReference type="InterPro" id="IPR002182">
    <property type="entry name" value="NB-ARC"/>
</dbReference>
<dbReference type="Pfam" id="PF18052">
    <property type="entry name" value="Rx_N"/>
    <property type="match status" value="1"/>
</dbReference>
<organism evidence="9 10">
    <name type="scientific">Zingiber officinale</name>
    <name type="common">Ginger</name>
    <name type="synonym">Amomum zingiber</name>
    <dbReference type="NCBI Taxonomy" id="94328"/>
    <lineage>
        <taxon>Eukaryota</taxon>
        <taxon>Viridiplantae</taxon>
        <taxon>Streptophyta</taxon>
        <taxon>Embryophyta</taxon>
        <taxon>Tracheophyta</taxon>
        <taxon>Spermatophyta</taxon>
        <taxon>Magnoliopsida</taxon>
        <taxon>Liliopsida</taxon>
        <taxon>Zingiberales</taxon>
        <taxon>Zingiberaceae</taxon>
        <taxon>Zingiber</taxon>
    </lineage>
</organism>
<dbReference type="InterPro" id="IPR041118">
    <property type="entry name" value="Rx_N"/>
</dbReference>
<dbReference type="Proteomes" id="UP000734854">
    <property type="component" value="Unassembled WGS sequence"/>
</dbReference>
<dbReference type="GO" id="GO:0006952">
    <property type="term" value="P:defense response"/>
    <property type="evidence" value="ECO:0007669"/>
    <property type="project" value="UniProtKB-KW"/>
</dbReference>
<dbReference type="EMBL" id="JACMSC010000011">
    <property type="protein sequence ID" value="KAG6502096.1"/>
    <property type="molecule type" value="Genomic_DNA"/>
</dbReference>
<keyword evidence="10" id="KW-1185">Reference proteome</keyword>
<dbReference type="GO" id="GO:0005524">
    <property type="term" value="F:ATP binding"/>
    <property type="evidence" value="ECO:0007669"/>
    <property type="project" value="UniProtKB-KW"/>
</dbReference>
<accession>A0A8J5G9Q5</accession>
<gene>
    <name evidence="9" type="ORF">ZIOFF_041985</name>
</gene>
<dbReference type="GO" id="GO:0043531">
    <property type="term" value="F:ADP binding"/>
    <property type="evidence" value="ECO:0007669"/>
    <property type="project" value="InterPro"/>
</dbReference>
<dbReference type="AlphaFoldDB" id="A0A8J5G9Q5"/>
<dbReference type="Pfam" id="PF00931">
    <property type="entry name" value="NB-ARC"/>
    <property type="match status" value="1"/>
</dbReference>
<keyword evidence="3" id="KW-0677">Repeat</keyword>
<comment type="caution">
    <text evidence="9">The sequence shown here is derived from an EMBL/GenBank/DDBJ whole genome shotgun (WGS) entry which is preliminary data.</text>
</comment>
<proteinExistence type="inferred from homology"/>
<evidence type="ECO:0000259" key="7">
    <source>
        <dbReference type="Pfam" id="PF00931"/>
    </source>
</evidence>
<evidence type="ECO:0000256" key="6">
    <source>
        <dbReference type="ARBA" id="ARBA00022840"/>
    </source>
</evidence>
<evidence type="ECO:0000313" key="9">
    <source>
        <dbReference type="EMBL" id="KAG6502096.1"/>
    </source>
</evidence>
<evidence type="ECO:0000313" key="10">
    <source>
        <dbReference type="Proteomes" id="UP000734854"/>
    </source>
</evidence>
<protein>
    <submittedName>
        <fullName evidence="9">Uncharacterized protein</fullName>
    </submittedName>
</protein>
<sequence>MEIQPFLIIHQKKEDFKESSPCIIVPLFSSKLSIVSQAQIHRKQLLHPSSEAMAAALVSDASRFKGENVADLLQLKDKLKAITGIEGKMEKLKESSAIIDKVIQDVDSRPFDHAVKELVKKLKYLAYDLEDVVDYYDTKVLQKKPRSKTSLGPVRDFFSSDNQVVYTSRISGMIQAVTESLESILLQKSILLNLPQGNILVSKPSPYRETHSRNSFDVIGRETEKKMIVDMLTKDDDDDESSHGTLKVITIVGMGGLGKTALAQLVFNDDSVKEYFYLRMWKVVGTEFDPAKIMRSVLELAIAAPVKISEIDLVRQNLEEALSGKRFLLVLDDVWNENVLKWGVLKAALTCRAPGSKILMTTRSQKVPLIMGSSKTTYHIQQLPRDDCLSLFYHFAFEDEPVDQKLMEIGEKIVEKCDGVPLAVISLGSMLRGTRDKTDWSTVLNCSEIWQIPDKEQNVLDVHK</sequence>
<evidence type="ECO:0000256" key="5">
    <source>
        <dbReference type="ARBA" id="ARBA00022821"/>
    </source>
</evidence>
<feature type="domain" description="NB-ARC" evidence="7">
    <location>
        <begin position="227"/>
        <end position="399"/>
    </location>
</feature>